<evidence type="ECO:0000313" key="1">
    <source>
        <dbReference type="EMBL" id="KAA6359014.1"/>
    </source>
</evidence>
<comment type="caution">
    <text evidence="1">The sequence shown here is derived from an EMBL/GenBank/DDBJ whole genome shotgun (WGS) entry which is preliminary data.</text>
</comment>
<organism evidence="1 2">
    <name type="scientific">Streblomastix strix</name>
    <dbReference type="NCBI Taxonomy" id="222440"/>
    <lineage>
        <taxon>Eukaryota</taxon>
        <taxon>Metamonada</taxon>
        <taxon>Preaxostyla</taxon>
        <taxon>Oxymonadida</taxon>
        <taxon>Streblomastigidae</taxon>
        <taxon>Streblomastix</taxon>
    </lineage>
</organism>
<reference evidence="1 2" key="1">
    <citation type="submission" date="2019-03" db="EMBL/GenBank/DDBJ databases">
        <title>Single cell metagenomics reveals metabolic interactions within the superorganism composed of flagellate Streblomastix strix and complex community of Bacteroidetes bacteria on its surface.</title>
        <authorList>
            <person name="Treitli S.C."/>
            <person name="Kolisko M."/>
            <person name="Husnik F."/>
            <person name="Keeling P."/>
            <person name="Hampl V."/>
        </authorList>
    </citation>
    <scope>NUCLEOTIDE SEQUENCE [LARGE SCALE GENOMIC DNA]</scope>
    <source>
        <strain evidence="1">ST1C</strain>
    </source>
</reference>
<dbReference type="EMBL" id="SNRW01029032">
    <property type="protein sequence ID" value="KAA6359014.1"/>
    <property type="molecule type" value="Genomic_DNA"/>
</dbReference>
<dbReference type="AlphaFoldDB" id="A0A5J4TKU9"/>
<protein>
    <submittedName>
        <fullName evidence="1">Uncharacterized protein</fullName>
    </submittedName>
</protein>
<accession>A0A5J4TKU9</accession>
<dbReference type="Proteomes" id="UP000324800">
    <property type="component" value="Unassembled WGS sequence"/>
</dbReference>
<sequence>MFKSDLKDPMKHRCEFNQKTAISKILRKRRRFELPANVTDKDMLEAQLNIIAVQDVNYSTQGSDEVQYSLALAEQYGRTNAIPLNLYNRNELS</sequence>
<proteinExistence type="predicted"/>
<evidence type="ECO:0000313" key="2">
    <source>
        <dbReference type="Proteomes" id="UP000324800"/>
    </source>
</evidence>
<name>A0A5J4TKU9_9EUKA</name>
<gene>
    <name evidence="1" type="ORF">EZS28_045459</name>
</gene>
<feature type="non-terminal residue" evidence="1">
    <location>
        <position position="93"/>
    </location>
</feature>